<dbReference type="AlphaFoldDB" id="A0A3B0V472"/>
<name>A0A3B0V472_9ZZZZ</name>
<reference evidence="1" key="1">
    <citation type="submission" date="2018-06" db="EMBL/GenBank/DDBJ databases">
        <authorList>
            <person name="Zhirakovskaya E."/>
        </authorList>
    </citation>
    <scope>NUCLEOTIDE SEQUENCE</scope>
</reference>
<dbReference type="Pfam" id="PF20393">
    <property type="entry name" value="Pro_CA_2"/>
    <property type="match status" value="1"/>
</dbReference>
<organism evidence="1">
    <name type="scientific">hydrothermal vent metagenome</name>
    <dbReference type="NCBI Taxonomy" id="652676"/>
    <lineage>
        <taxon>unclassified sequences</taxon>
        <taxon>metagenomes</taxon>
        <taxon>ecological metagenomes</taxon>
    </lineage>
</organism>
<protein>
    <submittedName>
        <fullName evidence="1">Uncharacterized protein</fullName>
    </submittedName>
</protein>
<accession>A0A3B0V472</accession>
<evidence type="ECO:0000313" key="1">
    <source>
        <dbReference type="EMBL" id="VAW35193.1"/>
    </source>
</evidence>
<proteinExistence type="predicted"/>
<gene>
    <name evidence="1" type="ORF">MNBD_DELTA02-133</name>
</gene>
<dbReference type="InterPro" id="IPR046871">
    <property type="entry name" value="Pro_CA_2"/>
</dbReference>
<sequence length="132" mass="14995">MVRYVRSFTMNTFATALNCIDGRIQLPVIRQVQELSSAEYVDMITETGIDRLLTDEAFRKTIQQKMDISIEKHGSKFIAVVAHYDCAGNPVDEATHRIQTKASRDLLQSLYPELTVVGIWVDEEFKTNIIGD</sequence>
<dbReference type="EMBL" id="UOEZ01000021">
    <property type="protein sequence ID" value="VAW35193.1"/>
    <property type="molecule type" value="Genomic_DNA"/>
</dbReference>